<dbReference type="Pfam" id="PF13358">
    <property type="entry name" value="DDE_3"/>
    <property type="match status" value="1"/>
</dbReference>
<dbReference type="InterPro" id="IPR052338">
    <property type="entry name" value="Transposase_5"/>
</dbReference>
<dbReference type="PANTHER" id="PTHR23022">
    <property type="entry name" value="TRANSPOSABLE ELEMENT-RELATED"/>
    <property type="match status" value="1"/>
</dbReference>
<accession>A0AA35RDD2</accession>
<name>A0AA35RDD2_GEOBA</name>
<dbReference type="Gene3D" id="3.30.420.10">
    <property type="entry name" value="Ribonuclease H-like superfamily/Ribonuclease H"/>
    <property type="match status" value="1"/>
</dbReference>
<evidence type="ECO:0000259" key="1">
    <source>
        <dbReference type="Pfam" id="PF13358"/>
    </source>
</evidence>
<evidence type="ECO:0000313" key="3">
    <source>
        <dbReference type="Proteomes" id="UP001174909"/>
    </source>
</evidence>
<organism evidence="2 3">
    <name type="scientific">Geodia barretti</name>
    <name type="common">Barrett's horny sponge</name>
    <dbReference type="NCBI Taxonomy" id="519541"/>
    <lineage>
        <taxon>Eukaryota</taxon>
        <taxon>Metazoa</taxon>
        <taxon>Porifera</taxon>
        <taxon>Demospongiae</taxon>
        <taxon>Heteroscleromorpha</taxon>
        <taxon>Tetractinellida</taxon>
        <taxon>Astrophorina</taxon>
        <taxon>Geodiidae</taxon>
        <taxon>Geodia</taxon>
    </lineage>
</organism>
<reference evidence="2" key="1">
    <citation type="submission" date="2023-03" db="EMBL/GenBank/DDBJ databases">
        <authorList>
            <person name="Steffen K."/>
            <person name="Cardenas P."/>
        </authorList>
    </citation>
    <scope>NUCLEOTIDE SEQUENCE</scope>
</reference>
<protein>
    <submittedName>
        <fullName evidence="2">Transposable element Tcb1 transposase</fullName>
    </submittedName>
</protein>
<evidence type="ECO:0000313" key="2">
    <source>
        <dbReference type="EMBL" id="CAI8009403.1"/>
    </source>
</evidence>
<dbReference type="GO" id="GO:0003676">
    <property type="term" value="F:nucleic acid binding"/>
    <property type="evidence" value="ECO:0007669"/>
    <property type="project" value="InterPro"/>
</dbReference>
<dbReference type="EMBL" id="CASHTH010000956">
    <property type="protein sequence ID" value="CAI8009403.1"/>
    <property type="molecule type" value="Genomic_DNA"/>
</dbReference>
<keyword evidence="3" id="KW-1185">Reference proteome</keyword>
<feature type="non-terminal residue" evidence="2">
    <location>
        <position position="194"/>
    </location>
</feature>
<dbReference type="Proteomes" id="UP001174909">
    <property type="component" value="Unassembled WGS sequence"/>
</dbReference>
<dbReference type="AlphaFoldDB" id="A0AA35RDD2"/>
<dbReference type="PANTHER" id="PTHR23022:SF135">
    <property type="entry name" value="SI:DKEY-77F5.3"/>
    <property type="match status" value="1"/>
</dbReference>
<sequence>NLGSSFGDVIWTDETSVQLESHRRFHCYKKGQKPRYKPRPKHPVKVHVWAGISRRGATGVCIFEGIMTASVYIKILEEFLVPFIRDVYPSGHEFMQDNDPKHTSRQAKEFFSQHSINWWRTPPESPDANPIENLWHELKEYIRRVTKPKRKEELVSGILRFWSTVTPSKCQKYISHLDKVIPEMIRVNGEATGF</sequence>
<comment type="caution">
    <text evidence="2">The sequence shown here is derived from an EMBL/GenBank/DDBJ whole genome shotgun (WGS) entry which is preliminary data.</text>
</comment>
<gene>
    <name evidence="2" type="ORF">GBAR_LOCUS6316</name>
</gene>
<dbReference type="InterPro" id="IPR012337">
    <property type="entry name" value="RNaseH-like_sf"/>
</dbReference>
<feature type="domain" description="Tc1-like transposase DDE" evidence="1">
    <location>
        <begin position="8"/>
        <end position="154"/>
    </location>
</feature>
<dbReference type="SUPFAM" id="SSF53098">
    <property type="entry name" value="Ribonuclease H-like"/>
    <property type="match status" value="1"/>
</dbReference>
<dbReference type="InterPro" id="IPR036397">
    <property type="entry name" value="RNaseH_sf"/>
</dbReference>
<proteinExistence type="predicted"/>
<dbReference type="InterPro" id="IPR038717">
    <property type="entry name" value="Tc1-like_DDE_dom"/>
</dbReference>